<dbReference type="GO" id="GO:0005737">
    <property type="term" value="C:cytoplasm"/>
    <property type="evidence" value="ECO:0007669"/>
    <property type="project" value="TreeGrafter"/>
</dbReference>
<dbReference type="GO" id="GO:0052629">
    <property type="term" value="F:phosphatidylinositol-3,5-bisphosphate 3-phosphatase activity"/>
    <property type="evidence" value="ECO:0007669"/>
    <property type="project" value="UniProtKB-EC"/>
</dbReference>
<evidence type="ECO:0000256" key="1">
    <source>
        <dbReference type="ARBA" id="ARBA00007471"/>
    </source>
</evidence>
<dbReference type="SUPFAM" id="SSF52799">
    <property type="entry name" value="(Phosphotyrosine protein) phosphatases II"/>
    <property type="match status" value="1"/>
</dbReference>
<dbReference type="PROSITE" id="PS51339">
    <property type="entry name" value="PPASE_MYOTUBULARIN"/>
    <property type="match status" value="1"/>
</dbReference>
<evidence type="ECO:0000256" key="3">
    <source>
        <dbReference type="ARBA" id="ARBA00023098"/>
    </source>
</evidence>
<sequence length="709" mass="82379">MNTEESQSFIIEENEANNLVARVPTSQDRKTPTYPTTEMLPWALPGESLQKKEKNICCITYYIKSRGVVYVTNYRVHFESDEAPEDSFFFLLGNVARIEKFGFSSNTTRSNVYGIEIFLKDQRKIKFAYPKQSVVRHIRRDFYQILHKMAFPISYNLPFFATIYRSIVSYKLDFWNLYNPEAEYSRFGVPNDDWALCNVNQNYTFCSSYPALFYVPKISIDNNYEFLNKIANSRSSRRIPVLSWMNSKTSAAIVRSSQPLIGFKLSKKYTDDEKYLQQIASTNHNGLWKLNIIDARPHANAQANRAKGGGFENYESCSLEFMDIQNIHAVRELIKKCRDVCAEYPEHDHLRDIVESTKWFSYIRSILRASEIVVKLVSDEKKTVLVHCSDGWDRTAQITSIAMLMMDPYYRTINGFGILVEKEWCSFGHKFSHRCGHGIDKPNDSERSPIFLQFLECVWQIYNNYSSYFEFNDRYLLFLADELYSCRFGTFLFNNECERIKEHHCPNTTVSIWTHIYNNYDDFVNEKYNHDSPKTGDSNFTLKILDYNKPLDVWRAYYSGPALESLEKLKEKKERLKKESEEKNINNFSRKKSSFDASSDDNSSYSLVEVDDADDALCREFKRQNISFNISPSLNSNDYKNHHSNNHSTIVLHEGHSTFHKQTSPAIIPTRPAPPRPTPPRPSPPKLSTSNINAVKFSSITEASSNDYL</sequence>
<feature type="active site" description="Phosphocysteine intermediate" evidence="4">
    <location>
        <position position="388"/>
    </location>
</feature>
<dbReference type="PANTHER" id="PTHR10807:SF128">
    <property type="entry name" value="PHOSPHATIDYLINOSITOL-3,5-BISPHOSPHATE 3-PHOSPHATASE"/>
    <property type="match status" value="1"/>
</dbReference>
<evidence type="ECO:0000256" key="2">
    <source>
        <dbReference type="ARBA" id="ARBA00012903"/>
    </source>
</evidence>
<evidence type="ECO:0000256" key="4">
    <source>
        <dbReference type="PIRSR" id="PIRSR630564-1"/>
    </source>
</evidence>
<evidence type="ECO:0000313" key="9">
    <source>
        <dbReference type="WBParaSite" id="SVE_1332600.1"/>
    </source>
</evidence>
<dbReference type="Pfam" id="PF06602">
    <property type="entry name" value="Myotub-related"/>
    <property type="match status" value="1"/>
</dbReference>
<evidence type="ECO:0000256" key="6">
    <source>
        <dbReference type="SAM" id="MobiDB-lite"/>
    </source>
</evidence>
<accession>A0A0K0FSD2</accession>
<dbReference type="InterPro" id="IPR029021">
    <property type="entry name" value="Prot-tyrosine_phosphatase-like"/>
</dbReference>
<dbReference type="Proteomes" id="UP000035680">
    <property type="component" value="Unassembled WGS sequence"/>
</dbReference>
<evidence type="ECO:0000259" key="7">
    <source>
        <dbReference type="PROSITE" id="PS51339"/>
    </source>
</evidence>
<proteinExistence type="inferred from homology"/>
<comment type="similarity">
    <text evidence="1">Belongs to the protein-tyrosine phosphatase family. Non-receptor class myotubularin subfamily.</text>
</comment>
<feature type="binding site" evidence="5">
    <location>
        <begin position="304"/>
        <end position="307"/>
    </location>
    <ligand>
        <name>substrate</name>
    </ligand>
</feature>
<feature type="binding site" evidence="5">
    <location>
        <begin position="388"/>
        <end position="394"/>
    </location>
    <ligand>
        <name>substrate</name>
    </ligand>
</feature>
<reference evidence="8" key="1">
    <citation type="submission" date="2014-07" db="EMBL/GenBank/DDBJ databases">
        <authorList>
            <person name="Martin A.A"/>
            <person name="De Silva N."/>
        </authorList>
    </citation>
    <scope>NUCLEOTIDE SEQUENCE</scope>
</reference>
<dbReference type="SUPFAM" id="SSF50729">
    <property type="entry name" value="PH domain-like"/>
    <property type="match status" value="1"/>
</dbReference>
<reference evidence="9" key="2">
    <citation type="submission" date="2015-08" db="UniProtKB">
        <authorList>
            <consortium name="WormBaseParasite"/>
        </authorList>
    </citation>
    <scope>IDENTIFICATION</scope>
</reference>
<dbReference type="GO" id="GO:0004438">
    <property type="term" value="F:phosphatidylinositol-3-phosphate phosphatase activity"/>
    <property type="evidence" value="ECO:0007669"/>
    <property type="project" value="TreeGrafter"/>
</dbReference>
<name>A0A0K0FSD2_STRVS</name>
<organism evidence="8 9">
    <name type="scientific">Strongyloides venezuelensis</name>
    <name type="common">Threadworm</name>
    <dbReference type="NCBI Taxonomy" id="75913"/>
    <lineage>
        <taxon>Eukaryota</taxon>
        <taxon>Metazoa</taxon>
        <taxon>Ecdysozoa</taxon>
        <taxon>Nematoda</taxon>
        <taxon>Chromadorea</taxon>
        <taxon>Rhabditida</taxon>
        <taxon>Tylenchina</taxon>
        <taxon>Panagrolaimomorpha</taxon>
        <taxon>Strongyloidoidea</taxon>
        <taxon>Strongyloididae</taxon>
        <taxon>Strongyloides</taxon>
    </lineage>
</organism>
<dbReference type="Gene3D" id="2.30.29.30">
    <property type="entry name" value="Pleckstrin-homology domain (PH domain)/Phosphotyrosine-binding domain (PTB)"/>
    <property type="match status" value="1"/>
</dbReference>
<feature type="domain" description="Myotubularin phosphatase" evidence="7">
    <location>
        <begin position="174"/>
        <end position="558"/>
    </location>
</feature>
<dbReference type="EC" id="3.1.3.95" evidence="2"/>
<dbReference type="InterPro" id="IPR010569">
    <property type="entry name" value="Myotubularin-like_Pase_dom"/>
</dbReference>
<feature type="binding site" evidence="5">
    <location>
        <begin position="326"/>
        <end position="327"/>
    </location>
    <ligand>
        <name>substrate</name>
    </ligand>
</feature>
<protein>
    <recommendedName>
        <fullName evidence="2">phosphatidylinositol-3,5-bisphosphate 3-phosphatase</fullName>
        <ecNumber evidence="2">3.1.3.95</ecNumber>
    </recommendedName>
</protein>
<dbReference type="GO" id="GO:0046856">
    <property type="term" value="P:phosphatidylinositol dephosphorylation"/>
    <property type="evidence" value="ECO:0007669"/>
    <property type="project" value="TreeGrafter"/>
</dbReference>
<dbReference type="InterPro" id="IPR016130">
    <property type="entry name" value="Tyr_Pase_AS"/>
</dbReference>
<evidence type="ECO:0000313" key="8">
    <source>
        <dbReference type="Proteomes" id="UP000035680"/>
    </source>
</evidence>
<dbReference type="PROSITE" id="PS00383">
    <property type="entry name" value="TYR_PHOSPHATASE_1"/>
    <property type="match status" value="1"/>
</dbReference>
<feature type="compositionally biased region" description="Pro residues" evidence="6">
    <location>
        <begin position="671"/>
        <end position="685"/>
    </location>
</feature>
<dbReference type="CDD" id="cd14507">
    <property type="entry name" value="PTP-MTM-like"/>
    <property type="match status" value="1"/>
</dbReference>
<dbReference type="WBParaSite" id="SVE_1332600.1">
    <property type="protein sequence ID" value="SVE_1332600.1"/>
    <property type="gene ID" value="SVE_1332600"/>
</dbReference>
<dbReference type="InterPro" id="IPR030564">
    <property type="entry name" value="Myotubularin"/>
</dbReference>
<dbReference type="STRING" id="75913.A0A0K0FSD2"/>
<keyword evidence="8" id="KW-1185">Reference proteome</keyword>
<dbReference type="GO" id="GO:0016020">
    <property type="term" value="C:membrane"/>
    <property type="evidence" value="ECO:0007669"/>
    <property type="project" value="TreeGrafter"/>
</dbReference>
<dbReference type="PANTHER" id="PTHR10807">
    <property type="entry name" value="MYOTUBULARIN-RELATED"/>
    <property type="match status" value="1"/>
</dbReference>
<feature type="region of interest" description="Disordered" evidence="6">
    <location>
        <begin position="657"/>
        <end position="694"/>
    </location>
</feature>
<keyword evidence="3" id="KW-0443">Lipid metabolism</keyword>
<dbReference type="AlphaFoldDB" id="A0A0K0FSD2"/>
<evidence type="ECO:0000256" key="5">
    <source>
        <dbReference type="PIRSR" id="PIRSR630564-2"/>
    </source>
</evidence>
<dbReference type="InterPro" id="IPR004182">
    <property type="entry name" value="GRAM"/>
</dbReference>
<dbReference type="InterPro" id="IPR011993">
    <property type="entry name" value="PH-like_dom_sf"/>
</dbReference>
<dbReference type="Pfam" id="PF02893">
    <property type="entry name" value="GRAM"/>
    <property type="match status" value="1"/>
</dbReference>